<comment type="caution">
    <text evidence="1">The sequence shown here is derived from an EMBL/GenBank/DDBJ whole genome shotgun (WGS) entry which is preliminary data.</text>
</comment>
<reference evidence="1" key="2">
    <citation type="submission" date="2020-06" db="EMBL/GenBank/DDBJ databases">
        <title>Helianthus annuus Genome sequencing and assembly Release 2.</title>
        <authorList>
            <person name="Gouzy J."/>
            <person name="Langlade N."/>
            <person name="Munos S."/>
        </authorList>
    </citation>
    <scope>NUCLEOTIDE SEQUENCE</scope>
    <source>
        <tissue evidence="1">Leaves</tissue>
    </source>
</reference>
<proteinExistence type="predicted"/>
<gene>
    <name evidence="1" type="ORF">HanXRQr2_Chr11g0514881</name>
</gene>
<evidence type="ECO:0000313" key="1">
    <source>
        <dbReference type="EMBL" id="KAF5784034.1"/>
    </source>
</evidence>
<evidence type="ECO:0000313" key="2">
    <source>
        <dbReference type="Proteomes" id="UP000215914"/>
    </source>
</evidence>
<reference evidence="1" key="1">
    <citation type="journal article" date="2017" name="Nature">
        <title>The sunflower genome provides insights into oil metabolism, flowering and Asterid evolution.</title>
        <authorList>
            <person name="Badouin H."/>
            <person name="Gouzy J."/>
            <person name="Grassa C.J."/>
            <person name="Murat F."/>
            <person name="Staton S.E."/>
            <person name="Cottret L."/>
            <person name="Lelandais-Briere C."/>
            <person name="Owens G.L."/>
            <person name="Carrere S."/>
            <person name="Mayjonade B."/>
            <person name="Legrand L."/>
            <person name="Gill N."/>
            <person name="Kane N.C."/>
            <person name="Bowers J.E."/>
            <person name="Hubner S."/>
            <person name="Bellec A."/>
            <person name="Berard A."/>
            <person name="Berges H."/>
            <person name="Blanchet N."/>
            <person name="Boniface M.C."/>
            <person name="Brunel D."/>
            <person name="Catrice O."/>
            <person name="Chaidir N."/>
            <person name="Claudel C."/>
            <person name="Donnadieu C."/>
            <person name="Faraut T."/>
            <person name="Fievet G."/>
            <person name="Helmstetter N."/>
            <person name="King M."/>
            <person name="Knapp S.J."/>
            <person name="Lai Z."/>
            <person name="Le Paslier M.C."/>
            <person name="Lippi Y."/>
            <person name="Lorenzon L."/>
            <person name="Mandel J.R."/>
            <person name="Marage G."/>
            <person name="Marchand G."/>
            <person name="Marquand E."/>
            <person name="Bret-Mestries E."/>
            <person name="Morien E."/>
            <person name="Nambeesan S."/>
            <person name="Nguyen T."/>
            <person name="Pegot-Espagnet P."/>
            <person name="Pouilly N."/>
            <person name="Raftis F."/>
            <person name="Sallet E."/>
            <person name="Schiex T."/>
            <person name="Thomas J."/>
            <person name="Vandecasteele C."/>
            <person name="Vares D."/>
            <person name="Vear F."/>
            <person name="Vautrin S."/>
            <person name="Crespi M."/>
            <person name="Mangin B."/>
            <person name="Burke J.M."/>
            <person name="Salse J."/>
            <person name="Munos S."/>
            <person name="Vincourt P."/>
            <person name="Rieseberg L.H."/>
            <person name="Langlade N.B."/>
        </authorList>
    </citation>
    <scope>NUCLEOTIDE SEQUENCE</scope>
    <source>
        <tissue evidence="1">Leaves</tissue>
    </source>
</reference>
<keyword evidence="2" id="KW-1185">Reference proteome</keyword>
<sequence length="60" mass="6934">MHLSVVAVCRLPVGPSIRVFNLTSPLNARNALLAYIREKLLEFEWTLFPRLFFLNTESTQ</sequence>
<protein>
    <submittedName>
        <fullName evidence="1">Uncharacterized protein</fullName>
    </submittedName>
</protein>
<dbReference type="AlphaFoldDB" id="A0A9K3HTE9"/>
<accession>A0A9K3HTE9</accession>
<dbReference type="Proteomes" id="UP000215914">
    <property type="component" value="Unassembled WGS sequence"/>
</dbReference>
<dbReference type="Gramene" id="mRNA:HanXRQr2_Chr11g0514881">
    <property type="protein sequence ID" value="mRNA:HanXRQr2_Chr11g0514881"/>
    <property type="gene ID" value="HanXRQr2_Chr11g0514881"/>
</dbReference>
<name>A0A9K3HTE9_HELAN</name>
<organism evidence="1 2">
    <name type="scientific">Helianthus annuus</name>
    <name type="common">Common sunflower</name>
    <dbReference type="NCBI Taxonomy" id="4232"/>
    <lineage>
        <taxon>Eukaryota</taxon>
        <taxon>Viridiplantae</taxon>
        <taxon>Streptophyta</taxon>
        <taxon>Embryophyta</taxon>
        <taxon>Tracheophyta</taxon>
        <taxon>Spermatophyta</taxon>
        <taxon>Magnoliopsida</taxon>
        <taxon>eudicotyledons</taxon>
        <taxon>Gunneridae</taxon>
        <taxon>Pentapetalae</taxon>
        <taxon>asterids</taxon>
        <taxon>campanulids</taxon>
        <taxon>Asterales</taxon>
        <taxon>Asteraceae</taxon>
        <taxon>Asteroideae</taxon>
        <taxon>Heliantheae alliance</taxon>
        <taxon>Heliantheae</taxon>
        <taxon>Helianthus</taxon>
    </lineage>
</organism>
<dbReference type="EMBL" id="MNCJ02000326">
    <property type="protein sequence ID" value="KAF5784034.1"/>
    <property type="molecule type" value="Genomic_DNA"/>
</dbReference>